<evidence type="ECO:0000313" key="2">
    <source>
        <dbReference type="EMBL" id="KAG2225767.1"/>
    </source>
</evidence>
<name>A0A8H7SAH2_9FUNG</name>
<gene>
    <name evidence="2" type="ORF">INT45_011435</name>
</gene>
<accession>A0A8H7SAH2</accession>
<evidence type="ECO:0000256" key="1">
    <source>
        <dbReference type="SAM" id="SignalP"/>
    </source>
</evidence>
<evidence type="ECO:0000313" key="3">
    <source>
        <dbReference type="Proteomes" id="UP000646827"/>
    </source>
</evidence>
<sequence length="235" mass="24226">MRFFTLSTIAALMAVATVHAAPVGTEGAKQLVDNVTGGVISSSPIPLNTSQLTQCLTQIVDNGAKTCDLSLLNGLTATVLGLVDSTVDNLLSINDRILDLNSLTVLVTKATTILNDKGQTVNVDSVLVTVQGLVKSLPVGQITPSLLDGLVAREDVVSGTLGTVDSTVGQILAPSGLSLNQVKALVGQTLVDLNVEPVVKDLTGETKATVCKTLTGLKIDCEQILSVLAKQGSLI</sequence>
<dbReference type="EMBL" id="JAEPRB010000024">
    <property type="protein sequence ID" value="KAG2225767.1"/>
    <property type="molecule type" value="Genomic_DNA"/>
</dbReference>
<organism evidence="2 3">
    <name type="scientific">Circinella minor</name>
    <dbReference type="NCBI Taxonomy" id="1195481"/>
    <lineage>
        <taxon>Eukaryota</taxon>
        <taxon>Fungi</taxon>
        <taxon>Fungi incertae sedis</taxon>
        <taxon>Mucoromycota</taxon>
        <taxon>Mucoromycotina</taxon>
        <taxon>Mucoromycetes</taxon>
        <taxon>Mucorales</taxon>
        <taxon>Lichtheimiaceae</taxon>
        <taxon>Circinella</taxon>
    </lineage>
</organism>
<keyword evidence="3" id="KW-1185">Reference proteome</keyword>
<keyword evidence="1" id="KW-0732">Signal</keyword>
<comment type="caution">
    <text evidence="2">The sequence shown here is derived from an EMBL/GenBank/DDBJ whole genome shotgun (WGS) entry which is preliminary data.</text>
</comment>
<feature type="chain" id="PRO_5034722099" evidence="1">
    <location>
        <begin position="21"/>
        <end position="235"/>
    </location>
</feature>
<proteinExistence type="predicted"/>
<dbReference type="Proteomes" id="UP000646827">
    <property type="component" value="Unassembled WGS sequence"/>
</dbReference>
<feature type="signal peptide" evidence="1">
    <location>
        <begin position="1"/>
        <end position="20"/>
    </location>
</feature>
<reference evidence="2 3" key="1">
    <citation type="submission" date="2020-12" db="EMBL/GenBank/DDBJ databases">
        <title>Metabolic potential, ecology and presence of endohyphal bacteria is reflected in genomic diversity of Mucoromycotina.</title>
        <authorList>
            <person name="Muszewska A."/>
            <person name="Okrasinska A."/>
            <person name="Steczkiewicz K."/>
            <person name="Drgas O."/>
            <person name="Orlowska M."/>
            <person name="Perlinska-Lenart U."/>
            <person name="Aleksandrzak-Piekarczyk T."/>
            <person name="Szatraj K."/>
            <person name="Zielenkiewicz U."/>
            <person name="Pilsyk S."/>
            <person name="Malc E."/>
            <person name="Mieczkowski P."/>
            <person name="Kruszewska J.S."/>
            <person name="Biernat P."/>
            <person name="Pawlowska J."/>
        </authorList>
    </citation>
    <scope>NUCLEOTIDE SEQUENCE [LARGE SCALE GENOMIC DNA]</scope>
    <source>
        <strain evidence="2 3">CBS 142.35</strain>
    </source>
</reference>
<dbReference type="AlphaFoldDB" id="A0A8H7SAH2"/>
<dbReference type="OrthoDB" id="2264700at2759"/>
<protein>
    <submittedName>
        <fullName evidence="2">Uncharacterized protein</fullName>
    </submittedName>
</protein>